<feature type="region of interest" description="Disordered" evidence="1">
    <location>
        <begin position="630"/>
        <end position="654"/>
    </location>
</feature>
<accession>A0A8H5NRR6</accession>
<dbReference type="OrthoDB" id="4835412at2759"/>
<feature type="compositionally biased region" description="Basic and acidic residues" evidence="1">
    <location>
        <begin position="394"/>
        <end position="403"/>
    </location>
</feature>
<dbReference type="AlphaFoldDB" id="A0A8H5NRR6"/>
<feature type="compositionally biased region" description="Low complexity" evidence="1">
    <location>
        <begin position="165"/>
        <end position="175"/>
    </location>
</feature>
<protein>
    <submittedName>
        <fullName evidence="2">Uncharacterized protein</fullName>
    </submittedName>
</protein>
<feature type="region of interest" description="Disordered" evidence="1">
    <location>
        <begin position="807"/>
        <end position="897"/>
    </location>
</feature>
<feature type="region of interest" description="Disordered" evidence="1">
    <location>
        <begin position="142"/>
        <end position="216"/>
    </location>
</feature>
<reference evidence="2 3" key="1">
    <citation type="submission" date="2020-05" db="EMBL/GenBank/DDBJ databases">
        <title>Identification and distribution of gene clusters putatively required for synthesis of sphingolipid metabolism inhibitors in phylogenetically diverse species of the filamentous fungus Fusarium.</title>
        <authorList>
            <person name="Kim H.-S."/>
            <person name="Busman M."/>
            <person name="Brown D.W."/>
            <person name="Divon H."/>
            <person name="Uhlig S."/>
            <person name="Proctor R.H."/>
        </authorList>
    </citation>
    <scope>NUCLEOTIDE SEQUENCE [LARGE SCALE GENOMIC DNA]</scope>
    <source>
        <strain evidence="2 3">NRRL 36939</strain>
    </source>
</reference>
<feature type="compositionally biased region" description="Polar residues" evidence="1">
    <location>
        <begin position="183"/>
        <end position="196"/>
    </location>
</feature>
<feature type="compositionally biased region" description="Basic and acidic residues" evidence="1">
    <location>
        <begin position="499"/>
        <end position="508"/>
    </location>
</feature>
<feature type="compositionally biased region" description="Polar residues" evidence="1">
    <location>
        <begin position="363"/>
        <end position="374"/>
    </location>
</feature>
<feature type="region of interest" description="Disordered" evidence="1">
    <location>
        <begin position="347"/>
        <end position="377"/>
    </location>
</feature>
<evidence type="ECO:0000313" key="2">
    <source>
        <dbReference type="EMBL" id="KAF5575649.1"/>
    </source>
</evidence>
<gene>
    <name evidence="2" type="ORF">FPCIR_13067</name>
</gene>
<evidence type="ECO:0000313" key="3">
    <source>
        <dbReference type="Proteomes" id="UP000546213"/>
    </source>
</evidence>
<proteinExistence type="predicted"/>
<dbReference type="EMBL" id="JAAOAS010000461">
    <property type="protein sequence ID" value="KAF5575649.1"/>
    <property type="molecule type" value="Genomic_DNA"/>
</dbReference>
<feature type="region of interest" description="Disordered" evidence="1">
    <location>
        <begin position="440"/>
        <end position="518"/>
    </location>
</feature>
<feature type="region of interest" description="Disordered" evidence="1">
    <location>
        <begin position="932"/>
        <end position="956"/>
    </location>
</feature>
<feature type="compositionally biased region" description="Basic and acidic residues" evidence="1">
    <location>
        <begin position="852"/>
        <end position="866"/>
    </location>
</feature>
<feature type="compositionally biased region" description="Basic and acidic residues" evidence="1">
    <location>
        <begin position="146"/>
        <end position="161"/>
    </location>
</feature>
<keyword evidence="3" id="KW-1185">Reference proteome</keyword>
<sequence length="1017" mass="112461">MSAMSAIVGAANAKVSAIYDCWRRWHTELDGIKAPYDVYMQNYQMASNHFDNELQNFLRVQNNPHECFRRREAILHHAGRLKELEINYKQSVELMEREFSEQLEVAHKRLACALIGAFGDSLLDPWIQNKFRPALGYQTPLTNITEEERGEVPDPDAHFDENEQQENQIQSSDNQDQVEEASIETNVDLTGHQDPNFSPVEENPSMEHQTKPQNATLTEPRVFVPIDMPVQQESAAQTTGSLPEPASSQPTETGPTTQTNAMSSTNGSKVLAFLGETVTQPEVSGPRVNMTMNSGAALRQNQIQVLEGGQSSETIAASTISSREATTALGASGDQSADLCLGIGDIAQTNQPQRPEMGEYSGPNANLSKNTSEVPVSREATACHALDQFAEDGENSRPNRDQLPDTAPGISQTSEAATATSGSNSGQALVSDLESIVPQHTTAEPSAASKASVIEDQPSASVDEHGSHQRNSPPPQIPNSDSSLESSLGRPSRHSTKRPQQETADRPQKRPRASDISTDLAKGRVISFDKVYQKGNARVKYIITGHHRASEEWYILECVQHNKHFTTWDPIKSAVRHLASNLHGMGEDRSLAMEMFGRRVLNCTEWLAEKNNAIARHAFARGLGAPPPVSVLDKGRAENRENTTSPQQSSDSISLEKGLIPDVGEIYASRDPKSRHTYPVFILPWTSFDHFKWKKALLRLTPDCYLYNKKSDEFPRGWAEGYEDGGPLVSDRQYPVIYFDGKKFPDQSDVGWVPVSTLKEFDPNDTSIAHRALVEDFDDRDDDYRLVMTHCHHCALPTDYILITDDTDSEDEGRENDSELEDSSPKPDIGNKSTKANSNKRLAVGDSGQEDAPGHREDIRQHDEKQQGSQTENGKHSNNNATTDPPNSGPPRNIIPNAEDVSHHQVHNHTRGVVPQPRLPTLREATRPHIQAPFVSGDSEEIRPPTPETNVLPPLRYSDTGAVQKQGHTQEKNKYFRLLAPKITGSQPQPCVQPPRVPEGEDLVLLRAQARAALPTV</sequence>
<feature type="compositionally biased region" description="Polar residues" evidence="1">
    <location>
        <begin position="867"/>
        <end position="886"/>
    </location>
</feature>
<feature type="region of interest" description="Disordered" evidence="1">
    <location>
        <begin position="233"/>
        <end position="264"/>
    </location>
</feature>
<evidence type="ECO:0000256" key="1">
    <source>
        <dbReference type="SAM" id="MobiDB-lite"/>
    </source>
</evidence>
<feature type="compositionally biased region" description="Polar residues" evidence="1">
    <location>
        <begin position="831"/>
        <end position="840"/>
    </location>
</feature>
<organism evidence="2 3">
    <name type="scientific">Fusarium pseudocircinatum</name>
    <dbReference type="NCBI Taxonomy" id="56676"/>
    <lineage>
        <taxon>Eukaryota</taxon>
        <taxon>Fungi</taxon>
        <taxon>Dikarya</taxon>
        <taxon>Ascomycota</taxon>
        <taxon>Pezizomycotina</taxon>
        <taxon>Sordariomycetes</taxon>
        <taxon>Hypocreomycetidae</taxon>
        <taxon>Hypocreales</taxon>
        <taxon>Nectriaceae</taxon>
        <taxon>Fusarium</taxon>
        <taxon>Fusarium fujikuroi species complex</taxon>
    </lineage>
</organism>
<feature type="compositionally biased region" description="Polar residues" evidence="1">
    <location>
        <begin position="642"/>
        <end position="653"/>
    </location>
</feature>
<feature type="compositionally biased region" description="Acidic residues" evidence="1">
    <location>
        <begin position="807"/>
        <end position="822"/>
    </location>
</feature>
<name>A0A8H5NRR6_9HYPO</name>
<feature type="region of interest" description="Disordered" evidence="1">
    <location>
        <begin position="390"/>
        <end position="428"/>
    </location>
</feature>
<comment type="caution">
    <text evidence="2">The sequence shown here is derived from an EMBL/GenBank/DDBJ whole genome shotgun (WGS) entry which is preliminary data.</text>
</comment>
<dbReference type="Proteomes" id="UP000546213">
    <property type="component" value="Unassembled WGS sequence"/>
</dbReference>
<feature type="compositionally biased region" description="Polar residues" evidence="1">
    <location>
        <begin position="409"/>
        <end position="428"/>
    </location>
</feature>